<dbReference type="PANTHER" id="PTHR24384">
    <property type="entry name" value="FINGER PUTATIVE TRANSCRIPTION FACTOR FAMILY-RELATED"/>
    <property type="match status" value="1"/>
</dbReference>
<dbReference type="EMBL" id="OA565008">
    <property type="protein sequence ID" value="CAD7196101.1"/>
    <property type="molecule type" value="Genomic_DNA"/>
</dbReference>
<keyword evidence="8" id="KW-0804">Transcription</keyword>
<dbReference type="Pfam" id="PF00096">
    <property type="entry name" value="zf-C2H2"/>
    <property type="match status" value="4"/>
</dbReference>
<dbReference type="FunFam" id="3.30.160.60:FF:000690">
    <property type="entry name" value="Zinc finger protein 354C"/>
    <property type="match status" value="1"/>
</dbReference>
<dbReference type="SUPFAM" id="SSF57716">
    <property type="entry name" value="Glucocorticoid receptor-like (DNA-binding domain)"/>
    <property type="match status" value="1"/>
</dbReference>
<dbReference type="AlphaFoldDB" id="A0A7R8Z4V3"/>
<dbReference type="PANTHER" id="PTHR24384:SF189">
    <property type="entry name" value="C2H2-TYPE DOMAIN-CONTAINING PROTEIN-RELATED"/>
    <property type="match status" value="1"/>
</dbReference>
<dbReference type="PROSITE" id="PS51915">
    <property type="entry name" value="ZAD"/>
    <property type="match status" value="1"/>
</dbReference>
<evidence type="ECO:0000256" key="1">
    <source>
        <dbReference type="ARBA" id="ARBA00004123"/>
    </source>
</evidence>
<evidence type="ECO:0000256" key="6">
    <source>
        <dbReference type="ARBA" id="ARBA00023015"/>
    </source>
</evidence>
<keyword evidence="6" id="KW-0805">Transcription regulation</keyword>
<reference evidence="14" key="1">
    <citation type="submission" date="2020-11" db="EMBL/GenBank/DDBJ databases">
        <authorList>
            <person name="Tran Van P."/>
        </authorList>
    </citation>
    <scope>NUCLEOTIDE SEQUENCE</scope>
</reference>
<dbReference type="Gene3D" id="3.30.160.60">
    <property type="entry name" value="Classic Zinc Finger"/>
    <property type="match status" value="4"/>
</dbReference>
<dbReference type="SUPFAM" id="SSF57667">
    <property type="entry name" value="beta-beta-alpha zinc fingers"/>
    <property type="match status" value="3"/>
</dbReference>
<dbReference type="InterPro" id="IPR036236">
    <property type="entry name" value="Znf_C2H2_sf"/>
</dbReference>
<dbReference type="PROSITE" id="PS50157">
    <property type="entry name" value="ZINC_FINGER_C2H2_2"/>
    <property type="match status" value="5"/>
</dbReference>
<feature type="domain" description="C2H2-type" evidence="12">
    <location>
        <begin position="317"/>
        <end position="344"/>
    </location>
</feature>
<feature type="domain" description="ZAD" evidence="13">
    <location>
        <begin position="8"/>
        <end position="86"/>
    </location>
</feature>
<keyword evidence="2 11" id="KW-0479">Metal-binding</keyword>
<feature type="binding site" evidence="11">
    <location>
        <position position="59"/>
    </location>
    <ligand>
        <name>Zn(2+)</name>
        <dbReference type="ChEBI" id="CHEBI:29105"/>
    </ligand>
</feature>
<dbReference type="GO" id="GO:0000981">
    <property type="term" value="F:DNA-binding transcription factor activity, RNA polymerase II-specific"/>
    <property type="evidence" value="ECO:0007669"/>
    <property type="project" value="TreeGrafter"/>
</dbReference>
<dbReference type="PROSITE" id="PS00028">
    <property type="entry name" value="ZINC_FINGER_C2H2_1"/>
    <property type="match status" value="5"/>
</dbReference>
<proteinExistence type="predicted"/>
<dbReference type="GO" id="GO:0003682">
    <property type="term" value="F:chromatin binding"/>
    <property type="evidence" value="ECO:0007669"/>
    <property type="project" value="UniProtKB-ARBA"/>
</dbReference>
<feature type="domain" description="C2H2-type" evidence="12">
    <location>
        <begin position="219"/>
        <end position="246"/>
    </location>
</feature>
<evidence type="ECO:0000313" key="14">
    <source>
        <dbReference type="EMBL" id="CAD7196101.1"/>
    </source>
</evidence>
<dbReference type="FunFam" id="3.30.160.60:FF:000176">
    <property type="entry name" value="zinc finger protein 70"/>
    <property type="match status" value="1"/>
</dbReference>
<dbReference type="SMART" id="SM00355">
    <property type="entry name" value="ZnF_C2H2"/>
    <property type="match status" value="6"/>
</dbReference>
<dbReference type="GO" id="GO:0000978">
    <property type="term" value="F:RNA polymerase II cis-regulatory region sequence-specific DNA binding"/>
    <property type="evidence" value="ECO:0007669"/>
    <property type="project" value="TreeGrafter"/>
</dbReference>
<dbReference type="InterPro" id="IPR013087">
    <property type="entry name" value="Znf_C2H2_type"/>
</dbReference>
<feature type="binding site" evidence="11">
    <location>
        <position position="10"/>
    </location>
    <ligand>
        <name>Zn(2+)</name>
        <dbReference type="ChEBI" id="CHEBI:29105"/>
    </ligand>
</feature>
<dbReference type="InterPro" id="IPR012934">
    <property type="entry name" value="Znf_AD"/>
</dbReference>
<keyword evidence="7" id="KW-0238">DNA-binding</keyword>
<evidence type="ECO:0000256" key="10">
    <source>
        <dbReference type="PROSITE-ProRule" id="PRU00042"/>
    </source>
</evidence>
<sequence>MDNLFPHNKCRLCGLVKTEVLDLYSTSARSKGLLSKVNKLLPKEIVHIVAGDGLPKFVCLDCEMIVNSFAQFSARVQDVQKLLETEKLGFGKDNSQLDEIRSNHVNEFVMKDPSIDCTLRGTNSIRESPTVTVGPDNKVECMLCQCFLEAAEHTTLHMVTHGIGTIVCRCRVCGQQGDLSYFQQTGESEGLIFCHACFLASNKAKRQNNVGHTSNLRLHVCDICSKGFQLRGHLTRHKLIHSGAKPYLCEVCGKGFSQKSSLKLHKQSHAGMNPHTCHQCGQKFRFKVSLLSHILSLHGTSGGDAHFFKNKVSKLPHTCDVCGRKFATLYKIRRHYRSHTKDRPYKCERCGRLFSQSGNLNLHKKKHEDDGNVTTQTFDVPLLVQFMPLTNRDGVMHPKCTEVVLSHQLSTLEPPLLNSSVKNQDHTTRFDPSLRPQFEQTSSEYMVSLEGTIKDKNTDTELFSPFSHDGLLFIDEGAGTSSESITLPTFSSIQAGAMPH</sequence>
<accession>A0A7R8Z4V3</accession>
<evidence type="ECO:0000256" key="11">
    <source>
        <dbReference type="PROSITE-ProRule" id="PRU01263"/>
    </source>
</evidence>
<keyword evidence="9" id="KW-0539">Nucleus</keyword>
<dbReference type="GO" id="GO:0008270">
    <property type="term" value="F:zinc ion binding"/>
    <property type="evidence" value="ECO:0007669"/>
    <property type="project" value="UniProtKB-UniRule"/>
</dbReference>
<dbReference type="FunFam" id="3.30.160.60:FF:000446">
    <property type="entry name" value="Zinc finger protein"/>
    <property type="match status" value="1"/>
</dbReference>
<dbReference type="InterPro" id="IPR050752">
    <property type="entry name" value="C2H2-ZF_domain"/>
</dbReference>
<feature type="binding site" evidence="11">
    <location>
        <position position="62"/>
    </location>
    <ligand>
        <name>Zn(2+)</name>
        <dbReference type="ChEBI" id="CHEBI:29105"/>
    </ligand>
</feature>
<dbReference type="SMART" id="SM00868">
    <property type="entry name" value="zf-AD"/>
    <property type="match status" value="1"/>
</dbReference>
<dbReference type="GO" id="GO:0040029">
    <property type="term" value="P:epigenetic regulation of gene expression"/>
    <property type="evidence" value="ECO:0007669"/>
    <property type="project" value="UniProtKB-ARBA"/>
</dbReference>
<evidence type="ECO:0000259" key="12">
    <source>
        <dbReference type="PROSITE" id="PS50157"/>
    </source>
</evidence>
<evidence type="ECO:0000259" key="13">
    <source>
        <dbReference type="PROSITE" id="PS51915"/>
    </source>
</evidence>
<evidence type="ECO:0000256" key="7">
    <source>
        <dbReference type="ARBA" id="ARBA00023125"/>
    </source>
</evidence>
<evidence type="ECO:0000256" key="3">
    <source>
        <dbReference type="ARBA" id="ARBA00022737"/>
    </source>
</evidence>
<evidence type="ECO:0000256" key="9">
    <source>
        <dbReference type="ARBA" id="ARBA00023242"/>
    </source>
</evidence>
<feature type="domain" description="C2H2-type" evidence="12">
    <location>
        <begin position="275"/>
        <end position="298"/>
    </location>
</feature>
<comment type="subcellular location">
    <subcellularLocation>
        <location evidence="1">Nucleus</location>
    </subcellularLocation>
</comment>
<dbReference type="Gene3D" id="3.40.1800.20">
    <property type="match status" value="1"/>
</dbReference>
<evidence type="ECO:0000256" key="4">
    <source>
        <dbReference type="ARBA" id="ARBA00022771"/>
    </source>
</evidence>
<keyword evidence="3" id="KW-0677">Repeat</keyword>
<gene>
    <name evidence="14" type="ORF">TDIB3V08_LOCUS2457</name>
</gene>
<name>A0A7R8Z4V3_TIMDO</name>
<dbReference type="Pfam" id="PF07776">
    <property type="entry name" value="zf-AD"/>
    <property type="match status" value="1"/>
</dbReference>
<protein>
    <submittedName>
        <fullName evidence="14">Uncharacterized protein</fullName>
    </submittedName>
</protein>
<keyword evidence="4 10" id="KW-0863">Zinc-finger</keyword>
<feature type="domain" description="C2H2-type" evidence="12">
    <location>
        <begin position="345"/>
        <end position="372"/>
    </location>
</feature>
<feature type="domain" description="C2H2-type" evidence="12">
    <location>
        <begin position="247"/>
        <end position="274"/>
    </location>
</feature>
<evidence type="ECO:0000256" key="5">
    <source>
        <dbReference type="ARBA" id="ARBA00022833"/>
    </source>
</evidence>
<evidence type="ECO:0000256" key="2">
    <source>
        <dbReference type="ARBA" id="ARBA00022723"/>
    </source>
</evidence>
<keyword evidence="5 11" id="KW-0862">Zinc</keyword>
<feature type="binding site" evidence="11">
    <location>
        <position position="13"/>
    </location>
    <ligand>
        <name>Zn(2+)</name>
        <dbReference type="ChEBI" id="CHEBI:29105"/>
    </ligand>
</feature>
<evidence type="ECO:0000256" key="8">
    <source>
        <dbReference type="ARBA" id="ARBA00023163"/>
    </source>
</evidence>
<organism evidence="14">
    <name type="scientific">Timema douglasi</name>
    <name type="common">Walking stick</name>
    <dbReference type="NCBI Taxonomy" id="61478"/>
    <lineage>
        <taxon>Eukaryota</taxon>
        <taxon>Metazoa</taxon>
        <taxon>Ecdysozoa</taxon>
        <taxon>Arthropoda</taxon>
        <taxon>Hexapoda</taxon>
        <taxon>Insecta</taxon>
        <taxon>Pterygota</taxon>
        <taxon>Neoptera</taxon>
        <taxon>Polyneoptera</taxon>
        <taxon>Phasmatodea</taxon>
        <taxon>Timematodea</taxon>
        <taxon>Timematoidea</taxon>
        <taxon>Timematidae</taxon>
        <taxon>Timema</taxon>
    </lineage>
</organism>
<dbReference type="GO" id="GO:0000785">
    <property type="term" value="C:chromatin"/>
    <property type="evidence" value="ECO:0007669"/>
    <property type="project" value="UniProtKB-ARBA"/>
</dbReference>
<dbReference type="GO" id="GO:0005634">
    <property type="term" value="C:nucleus"/>
    <property type="evidence" value="ECO:0007669"/>
    <property type="project" value="UniProtKB-SubCell"/>
</dbReference>